<keyword evidence="4 9" id="KW-0245">EGF-like domain</keyword>
<keyword evidence="8" id="KW-0325">Glycoprotein</keyword>
<evidence type="ECO:0000313" key="12">
    <source>
        <dbReference type="EMBL" id="KAG9461485.1"/>
    </source>
</evidence>
<dbReference type="Proteomes" id="UP000770717">
    <property type="component" value="Unassembled WGS sequence"/>
</dbReference>
<dbReference type="Pfam" id="PF07474">
    <property type="entry name" value="G2F"/>
    <property type="match status" value="1"/>
</dbReference>
<proteinExistence type="predicted"/>
<evidence type="ECO:0000256" key="8">
    <source>
        <dbReference type="ARBA" id="ARBA00023180"/>
    </source>
</evidence>
<evidence type="ECO:0000256" key="9">
    <source>
        <dbReference type="PROSITE-ProRule" id="PRU00076"/>
    </source>
</evidence>
<reference evidence="12" key="1">
    <citation type="thesis" date="2020" institute="ProQuest LLC" country="789 East Eisenhower Parkway, Ann Arbor, MI, USA">
        <title>Comparative Genomics and Chromosome Evolution.</title>
        <authorList>
            <person name="Mudd A.B."/>
        </authorList>
    </citation>
    <scope>NUCLEOTIDE SEQUENCE</scope>
    <source>
        <strain evidence="12">HN-11 Male</strain>
        <tissue evidence="12">Kidney and liver</tissue>
    </source>
</reference>
<dbReference type="Pfam" id="PF12947">
    <property type="entry name" value="EGF_3"/>
    <property type="match status" value="1"/>
</dbReference>
<dbReference type="PROSITE" id="PS01186">
    <property type="entry name" value="EGF_2"/>
    <property type="match status" value="1"/>
</dbReference>
<evidence type="ECO:0000313" key="13">
    <source>
        <dbReference type="Proteomes" id="UP000770717"/>
    </source>
</evidence>
<evidence type="ECO:0000259" key="11">
    <source>
        <dbReference type="PROSITE" id="PS50993"/>
    </source>
</evidence>
<feature type="non-terminal residue" evidence="12">
    <location>
        <position position="241"/>
    </location>
</feature>
<dbReference type="InterPro" id="IPR006605">
    <property type="entry name" value="G2_nidogen/fibulin_G2F"/>
</dbReference>
<dbReference type="Gene3D" id="2.40.155.10">
    <property type="entry name" value="Green fluorescent protein"/>
    <property type="match status" value="1"/>
</dbReference>
<dbReference type="InterPro" id="IPR009017">
    <property type="entry name" value="GFP"/>
</dbReference>
<dbReference type="OrthoDB" id="9990982at2759"/>
<dbReference type="InterPro" id="IPR024731">
    <property type="entry name" value="NELL2-like_EGF"/>
</dbReference>
<dbReference type="EMBL" id="WNTK01020814">
    <property type="protein sequence ID" value="KAG9461485.1"/>
    <property type="molecule type" value="Genomic_DNA"/>
</dbReference>
<evidence type="ECO:0000256" key="5">
    <source>
        <dbReference type="ARBA" id="ARBA00022729"/>
    </source>
</evidence>
<dbReference type="AlphaFoldDB" id="A0A8J6E3N1"/>
<dbReference type="PROSITE" id="PS50993">
    <property type="entry name" value="NIDOGEN_G2"/>
    <property type="match status" value="1"/>
</dbReference>
<keyword evidence="5" id="KW-0732">Signal</keyword>
<dbReference type="PROSITE" id="PS50026">
    <property type="entry name" value="EGF_3"/>
    <property type="match status" value="1"/>
</dbReference>
<accession>A0A8J6E3N1</accession>
<evidence type="ECO:0000256" key="6">
    <source>
        <dbReference type="ARBA" id="ARBA00022837"/>
    </source>
</evidence>
<comment type="caution">
    <text evidence="9">Lacks conserved residue(s) required for the propagation of feature annotation.</text>
</comment>
<protein>
    <submittedName>
        <fullName evidence="12">Uncharacterized protein</fullName>
    </submittedName>
</protein>
<evidence type="ECO:0000256" key="4">
    <source>
        <dbReference type="ARBA" id="ARBA00022536"/>
    </source>
</evidence>
<keyword evidence="6" id="KW-0106">Calcium</keyword>
<sequence>GAKFVHNIEAVFSQGDEVVHITQVADGFDSDNYIHLRTTIKGKIPYIPETSTVQINPYYEIYQYSGSVVTSTAYREYTVTSANNEVQRLSYRLKQNITYQDCSHSQRFPPTAQKLAVDRMFALYNKDEKVLRFAITSHIGSVHDSPPEQGSPCFDGTHMCDTKAHCQPTSGLNYTCVCAPGYQGDGRDCNVRIVESNCMDIVQFSLTSRSSFSFSKLKENDEPYQGLLFQLVSRSENTAGV</sequence>
<dbReference type="Gene3D" id="2.10.25.10">
    <property type="entry name" value="Laminin"/>
    <property type="match status" value="1"/>
</dbReference>
<evidence type="ECO:0000256" key="2">
    <source>
        <dbReference type="ARBA" id="ARBA00022525"/>
    </source>
</evidence>
<dbReference type="SMART" id="SM00682">
    <property type="entry name" value="G2F"/>
    <property type="match status" value="1"/>
</dbReference>
<keyword evidence="3" id="KW-0272">Extracellular matrix</keyword>
<evidence type="ECO:0000259" key="10">
    <source>
        <dbReference type="PROSITE" id="PS50026"/>
    </source>
</evidence>
<feature type="domain" description="Nidogen G2 beta-barrel" evidence="11">
    <location>
        <begin position="1"/>
        <end position="149"/>
    </location>
</feature>
<gene>
    <name evidence="12" type="ORF">GDO78_016711</name>
</gene>
<dbReference type="InterPro" id="IPR000742">
    <property type="entry name" value="EGF"/>
</dbReference>
<keyword evidence="13" id="KW-1185">Reference proteome</keyword>
<evidence type="ECO:0000256" key="1">
    <source>
        <dbReference type="ARBA" id="ARBA00004498"/>
    </source>
</evidence>
<dbReference type="SUPFAM" id="SSF54511">
    <property type="entry name" value="GFP-like"/>
    <property type="match status" value="1"/>
</dbReference>
<dbReference type="CDD" id="cd00053">
    <property type="entry name" value="EGF"/>
    <property type="match status" value="1"/>
</dbReference>
<keyword evidence="7" id="KW-1015">Disulfide bond</keyword>
<evidence type="ECO:0000256" key="7">
    <source>
        <dbReference type="ARBA" id="ARBA00023157"/>
    </source>
</evidence>
<organism evidence="12 13">
    <name type="scientific">Eleutherodactylus coqui</name>
    <name type="common">Puerto Rican coqui</name>
    <dbReference type="NCBI Taxonomy" id="57060"/>
    <lineage>
        <taxon>Eukaryota</taxon>
        <taxon>Metazoa</taxon>
        <taxon>Chordata</taxon>
        <taxon>Craniata</taxon>
        <taxon>Vertebrata</taxon>
        <taxon>Euteleostomi</taxon>
        <taxon>Amphibia</taxon>
        <taxon>Batrachia</taxon>
        <taxon>Anura</taxon>
        <taxon>Neobatrachia</taxon>
        <taxon>Hyloidea</taxon>
        <taxon>Eleutherodactylidae</taxon>
        <taxon>Eleutherodactylinae</taxon>
        <taxon>Eleutherodactylus</taxon>
        <taxon>Eleutherodactylus</taxon>
    </lineage>
</organism>
<evidence type="ECO:0000256" key="3">
    <source>
        <dbReference type="ARBA" id="ARBA00022530"/>
    </source>
</evidence>
<comment type="subcellular location">
    <subcellularLocation>
        <location evidence="1">Secreted</location>
        <location evidence="1">Extracellular space</location>
        <location evidence="1">Extracellular matrix</location>
    </subcellularLocation>
</comment>
<name>A0A8J6E3N1_ELECQ</name>
<keyword evidence="2" id="KW-0964">Secreted</keyword>
<comment type="caution">
    <text evidence="12">The sequence shown here is derived from an EMBL/GenBank/DDBJ whole genome shotgun (WGS) entry which is preliminary data.</text>
</comment>
<feature type="domain" description="EGF-like" evidence="10">
    <location>
        <begin position="149"/>
        <end position="190"/>
    </location>
</feature>